<keyword evidence="2 10" id="KW-0808">Transferase</keyword>
<dbReference type="GO" id="GO:0006612">
    <property type="term" value="P:protein targeting to membrane"/>
    <property type="evidence" value="ECO:0007669"/>
    <property type="project" value="TreeGrafter"/>
</dbReference>
<feature type="transmembrane region" description="Helical" evidence="10">
    <location>
        <begin position="388"/>
        <end position="407"/>
    </location>
</feature>
<feature type="compositionally biased region" description="Polar residues" evidence="11">
    <location>
        <begin position="617"/>
        <end position="630"/>
    </location>
</feature>
<evidence type="ECO:0000256" key="11">
    <source>
        <dbReference type="SAM" id="MobiDB-lite"/>
    </source>
</evidence>
<keyword evidence="8 10" id="KW-0012">Acyltransferase</keyword>
<reference evidence="14" key="2">
    <citation type="submission" date="2020-10" db="UniProtKB">
        <authorList>
            <consortium name="WormBaseParasite"/>
        </authorList>
    </citation>
    <scope>IDENTIFICATION</scope>
</reference>
<dbReference type="InterPro" id="IPR001594">
    <property type="entry name" value="Palmitoyltrfase_DHHC"/>
</dbReference>
<name>A0A7E4VL77_PANRE</name>
<feature type="region of interest" description="Disordered" evidence="11">
    <location>
        <begin position="579"/>
        <end position="630"/>
    </location>
</feature>
<dbReference type="EC" id="2.3.1.225" evidence="10"/>
<dbReference type="Proteomes" id="UP000492821">
    <property type="component" value="Unassembled WGS sequence"/>
</dbReference>
<dbReference type="GO" id="GO:0005783">
    <property type="term" value="C:endoplasmic reticulum"/>
    <property type="evidence" value="ECO:0007669"/>
    <property type="project" value="TreeGrafter"/>
</dbReference>
<evidence type="ECO:0000256" key="8">
    <source>
        <dbReference type="ARBA" id="ARBA00023315"/>
    </source>
</evidence>
<evidence type="ECO:0000256" key="2">
    <source>
        <dbReference type="ARBA" id="ARBA00022679"/>
    </source>
</evidence>
<evidence type="ECO:0000256" key="3">
    <source>
        <dbReference type="ARBA" id="ARBA00022692"/>
    </source>
</evidence>
<evidence type="ECO:0000256" key="7">
    <source>
        <dbReference type="ARBA" id="ARBA00023288"/>
    </source>
</evidence>
<comment type="similarity">
    <text evidence="10">Belongs to the DHHC palmitoyltransferase family.</text>
</comment>
<keyword evidence="7" id="KW-0449">Lipoprotein</keyword>
<comment type="subcellular location">
    <subcellularLocation>
        <location evidence="1">Endomembrane system</location>
        <topology evidence="1">Multi-pass membrane protein</topology>
    </subcellularLocation>
</comment>
<keyword evidence="3 10" id="KW-0812">Transmembrane</keyword>
<proteinExistence type="inferred from homology"/>
<organism evidence="13 14">
    <name type="scientific">Panagrellus redivivus</name>
    <name type="common">Microworm</name>
    <dbReference type="NCBI Taxonomy" id="6233"/>
    <lineage>
        <taxon>Eukaryota</taxon>
        <taxon>Metazoa</taxon>
        <taxon>Ecdysozoa</taxon>
        <taxon>Nematoda</taxon>
        <taxon>Chromadorea</taxon>
        <taxon>Rhabditida</taxon>
        <taxon>Tylenchina</taxon>
        <taxon>Panagrolaimomorpha</taxon>
        <taxon>Panagrolaimoidea</taxon>
        <taxon>Panagrolaimidae</taxon>
        <taxon>Panagrellus</taxon>
    </lineage>
</organism>
<feature type="domain" description="Palmitoyltransferase DHHC" evidence="12">
    <location>
        <begin position="299"/>
        <end position="422"/>
    </location>
</feature>
<comment type="domain">
    <text evidence="10">The DHHC domain is required for palmitoyltransferase activity.</text>
</comment>
<keyword evidence="6" id="KW-0564">Palmitate</keyword>
<dbReference type="Pfam" id="PF01529">
    <property type="entry name" value="DHHC"/>
    <property type="match status" value="1"/>
</dbReference>
<reference evidence="13" key="1">
    <citation type="journal article" date="2013" name="Genetics">
        <title>The draft genome and transcriptome of Panagrellus redivivus are shaped by the harsh demands of a free-living lifestyle.</title>
        <authorList>
            <person name="Srinivasan J."/>
            <person name="Dillman A.R."/>
            <person name="Macchietto M.G."/>
            <person name="Heikkinen L."/>
            <person name="Lakso M."/>
            <person name="Fracchia K.M."/>
            <person name="Antoshechkin I."/>
            <person name="Mortazavi A."/>
            <person name="Wong G."/>
            <person name="Sternberg P.W."/>
        </authorList>
    </citation>
    <scope>NUCLEOTIDE SEQUENCE [LARGE SCALE GENOMIC DNA]</scope>
    <source>
        <strain evidence="13">MT8872</strain>
    </source>
</reference>
<evidence type="ECO:0000313" key="14">
    <source>
        <dbReference type="WBParaSite" id="Pan_g2222.t1"/>
    </source>
</evidence>
<keyword evidence="5 10" id="KW-0472">Membrane</keyword>
<dbReference type="GO" id="GO:0019706">
    <property type="term" value="F:protein-cysteine S-palmitoyltransferase activity"/>
    <property type="evidence" value="ECO:0007669"/>
    <property type="project" value="UniProtKB-EC"/>
</dbReference>
<evidence type="ECO:0000256" key="5">
    <source>
        <dbReference type="ARBA" id="ARBA00023136"/>
    </source>
</evidence>
<protein>
    <recommendedName>
        <fullName evidence="10">Palmitoyltransferase</fullName>
        <ecNumber evidence="10">2.3.1.225</ecNumber>
    </recommendedName>
</protein>
<feature type="transmembrane region" description="Helical" evidence="10">
    <location>
        <begin position="344"/>
        <end position="368"/>
    </location>
</feature>
<feature type="transmembrane region" description="Helical" evidence="10">
    <location>
        <begin position="196"/>
        <end position="219"/>
    </location>
</feature>
<keyword evidence="13" id="KW-1185">Reference proteome</keyword>
<comment type="catalytic activity">
    <reaction evidence="9 10">
        <text>L-cysteinyl-[protein] + hexadecanoyl-CoA = S-hexadecanoyl-L-cysteinyl-[protein] + CoA</text>
        <dbReference type="Rhea" id="RHEA:36683"/>
        <dbReference type="Rhea" id="RHEA-COMP:10131"/>
        <dbReference type="Rhea" id="RHEA-COMP:11032"/>
        <dbReference type="ChEBI" id="CHEBI:29950"/>
        <dbReference type="ChEBI" id="CHEBI:57287"/>
        <dbReference type="ChEBI" id="CHEBI:57379"/>
        <dbReference type="ChEBI" id="CHEBI:74151"/>
        <dbReference type="EC" id="2.3.1.225"/>
    </reaction>
</comment>
<dbReference type="PANTHER" id="PTHR22883">
    <property type="entry name" value="ZINC FINGER DHHC DOMAIN CONTAINING PROTEIN"/>
    <property type="match status" value="1"/>
</dbReference>
<dbReference type="InterPro" id="IPR039859">
    <property type="entry name" value="PFA4/ZDH16/20/ERF2-like"/>
</dbReference>
<feature type="transmembrane region" description="Helical" evidence="10">
    <location>
        <begin position="225"/>
        <end position="243"/>
    </location>
</feature>
<sequence length="630" mass="69182">MSPCPCRPPNYPFPNCIWVYSPFASPIYPSVVSFGPSSPNSPGWVPSPSPPDGKIIFSYVERNRNTKLLAAAHVNGNGGGGGGAASDADSKNYLFSRRLRDDEISPCDCDSLLDEPSNGGGSARLLAAQRESDRKRRHQGRLVVDMRPSTSVRANANLNRSREIAQLAGKRKWRLHEGRNRFFCDGLLMTTRQSSVFLLTMFLITATFTMFCVFDAPYLTHRVSIALPIIAGVMYIFVIGSLLKTSFTDPGIIPRPSNREAIEYDRQCAEMAEVAARGGGNANMPRIKFITVKGQSVKVKFCFTCRLFRPPRASHCSICDNCVMNFDHHCPWVGNCVGLRNYRYFYFFITSLAILDLFIASCTAAHLALLTNETKAFIDTIRLTPVSIVVELICVISIWSIVGLSGFHTYLLATSQTTNEDVCCKGPRYERTYERIPQRTPPGLIKGTFNNKLRPTVKNPYSTGNCCKNIFSTLCAAEPPSLLDRRGIIEPDIIVSVDPETRARFSQAYRQTQTASPSHSYAANLNQNPSTAITIDTDHDAANGNVSLEPVELHSGPEDDEEEVVVGDTECMPRHSFGSLAAPQCANGFSTAPPDAETYRPAVRASESASKPPDSEAASTSAPSNRTIDE</sequence>
<dbReference type="AlphaFoldDB" id="A0A7E4VL77"/>
<evidence type="ECO:0000256" key="1">
    <source>
        <dbReference type="ARBA" id="ARBA00004127"/>
    </source>
</evidence>
<accession>A0A7E4VL77</accession>
<evidence type="ECO:0000256" key="4">
    <source>
        <dbReference type="ARBA" id="ARBA00022989"/>
    </source>
</evidence>
<dbReference type="WBParaSite" id="Pan_g2222.t1">
    <property type="protein sequence ID" value="Pan_g2222.t1"/>
    <property type="gene ID" value="Pan_g2222"/>
</dbReference>
<evidence type="ECO:0000259" key="12">
    <source>
        <dbReference type="Pfam" id="PF01529"/>
    </source>
</evidence>
<evidence type="ECO:0000313" key="13">
    <source>
        <dbReference type="Proteomes" id="UP000492821"/>
    </source>
</evidence>
<evidence type="ECO:0000256" key="10">
    <source>
        <dbReference type="RuleBase" id="RU079119"/>
    </source>
</evidence>
<evidence type="ECO:0000256" key="9">
    <source>
        <dbReference type="ARBA" id="ARBA00048048"/>
    </source>
</evidence>
<dbReference type="GO" id="GO:0005794">
    <property type="term" value="C:Golgi apparatus"/>
    <property type="evidence" value="ECO:0007669"/>
    <property type="project" value="TreeGrafter"/>
</dbReference>
<dbReference type="PROSITE" id="PS50216">
    <property type="entry name" value="DHHC"/>
    <property type="match status" value="1"/>
</dbReference>
<evidence type="ECO:0000256" key="6">
    <source>
        <dbReference type="ARBA" id="ARBA00023139"/>
    </source>
</evidence>
<keyword evidence="4 10" id="KW-1133">Transmembrane helix</keyword>
<dbReference type="PANTHER" id="PTHR22883:SF43">
    <property type="entry name" value="PALMITOYLTRANSFERASE APP"/>
    <property type="match status" value="1"/>
</dbReference>